<proteinExistence type="predicted"/>
<keyword evidence="10" id="KW-0175">Coiled coil</keyword>
<dbReference type="SUPFAM" id="SSF68906">
    <property type="entry name" value="SAP domain"/>
    <property type="match status" value="1"/>
</dbReference>
<evidence type="ECO:0000259" key="13">
    <source>
        <dbReference type="PROSITE" id="PS50878"/>
    </source>
</evidence>
<evidence type="ECO:0000259" key="14">
    <source>
        <dbReference type="PROSITE" id="PS50994"/>
    </source>
</evidence>
<dbReference type="InterPro" id="IPR036397">
    <property type="entry name" value="RNaseH_sf"/>
</dbReference>
<dbReference type="SUPFAM" id="SSF50630">
    <property type="entry name" value="Acid proteases"/>
    <property type="match status" value="1"/>
</dbReference>
<dbReference type="EC" id="2.7.7.49" evidence="1"/>
<dbReference type="Gene3D" id="2.40.70.10">
    <property type="entry name" value="Acid Proteases"/>
    <property type="match status" value="1"/>
</dbReference>
<dbReference type="Proteomes" id="UP001500889">
    <property type="component" value="Chromosome E"/>
</dbReference>
<reference evidence="15 16" key="1">
    <citation type="submission" date="2024-02" db="EMBL/GenBank/DDBJ databases">
        <title>A chromosome-level genome assembly of Drosophila madeirensis, a fruit fly species endemic to Madeira island.</title>
        <authorList>
            <person name="Tomihara K."/>
            <person name="Llopart A."/>
            <person name="Yamamoto D."/>
        </authorList>
    </citation>
    <scope>NUCLEOTIDE SEQUENCE [LARGE SCALE GENOMIC DNA]</scope>
    <source>
        <strain evidence="15 16">RF1</strain>
    </source>
</reference>
<protein>
    <recommendedName>
        <fullName evidence="1">RNA-directed DNA polymerase</fullName>
        <ecNumber evidence="1">2.7.7.49</ecNumber>
    </recommendedName>
</protein>
<dbReference type="Pfam" id="PF00078">
    <property type="entry name" value="RVT_1"/>
    <property type="match status" value="1"/>
</dbReference>
<dbReference type="PROSITE" id="PS50158">
    <property type="entry name" value="ZF_CCHC"/>
    <property type="match status" value="1"/>
</dbReference>
<gene>
    <name evidence="15" type="ORF">DMAD_02474</name>
</gene>
<dbReference type="Gene3D" id="3.30.420.10">
    <property type="entry name" value="Ribonuclease H-like superfamily/Ribonuclease H"/>
    <property type="match status" value="1"/>
</dbReference>
<dbReference type="PROSITE" id="PS50994">
    <property type="entry name" value="INTEGRASE"/>
    <property type="match status" value="1"/>
</dbReference>
<dbReference type="CDD" id="cd01647">
    <property type="entry name" value="RT_LTR"/>
    <property type="match status" value="1"/>
</dbReference>
<keyword evidence="2" id="KW-0645">Protease</keyword>
<evidence type="ECO:0000256" key="3">
    <source>
        <dbReference type="ARBA" id="ARBA00022679"/>
    </source>
</evidence>
<dbReference type="PROSITE" id="PS50800">
    <property type="entry name" value="SAP"/>
    <property type="match status" value="1"/>
</dbReference>
<keyword evidence="6" id="KW-0255">Endonuclease</keyword>
<evidence type="ECO:0000256" key="5">
    <source>
        <dbReference type="ARBA" id="ARBA00022722"/>
    </source>
</evidence>
<evidence type="ECO:0000256" key="7">
    <source>
        <dbReference type="ARBA" id="ARBA00022801"/>
    </source>
</evidence>
<dbReference type="InterPro" id="IPR041588">
    <property type="entry name" value="Integrase_H2C2"/>
</dbReference>
<dbReference type="FunFam" id="3.10.20.370:FF:000001">
    <property type="entry name" value="Retrovirus-related Pol polyprotein from transposon 17.6-like protein"/>
    <property type="match status" value="1"/>
</dbReference>
<dbReference type="CDD" id="cd09274">
    <property type="entry name" value="RNase_HI_RT_Ty3"/>
    <property type="match status" value="1"/>
</dbReference>
<dbReference type="PANTHER" id="PTHR37984:SF5">
    <property type="entry name" value="PROTEIN NYNRIN-LIKE"/>
    <property type="match status" value="1"/>
</dbReference>
<dbReference type="Gene3D" id="4.10.60.10">
    <property type="entry name" value="Zinc finger, CCHC-type"/>
    <property type="match status" value="1"/>
</dbReference>
<dbReference type="InterPro" id="IPR001878">
    <property type="entry name" value="Znf_CCHC"/>
</dbReference>
<evidence type="ECO:0000313" key="15">
    <source>
        <dbReference type="EMBL" id="BFG03151.1"/>
    </source>
</evidence>
<evidence type="ECO:0000256" key="10">
    <source>
        <dbReference type="SAM" id="Coils"/>
    </source>
</evidence>
<accession>A0AAU9G616</accession>
<dbReference type="Gene3D" id="3.30.70.270">
    <property type="match status" value="2"/>
</dbReference>
<evidence type="ECO:0000256" key="8">
    <source>
        <dbReference type="ARBA" id="ARBA00022918"/>
    </source>
</evidence>
<evidence type="ECO:0000256" key="9">
    <source>
        <dbReference type="PROSITE-ProRule" id="PRU00047"/>
    </source>
</evidence>
<dbReference type="Gene3D" id="1.10.720.30">
    <property type="entry name" value="SAP domain"/>
    <property type="match status" value="1"/>
</dbReference>
<dbReference type="GO" id="GO:0003964">
    <property type="term" value="F:RNA-directed DNA polymerase activity"/>
    <property type="evidence" value="ECO:0007669"/>
    <property type="project" value="UniProtKB-KW"/>
</dbReference>
<dbReference type="FunFam" id="3.30.70.270:FF:000023">
    <property type="entry name" value="Pol"/>
    <property type="match status" value="1"/>
</dbReference>
<dbReference type="EMBL" id="AP029267">
    <property type="protein sequence ID" value="BFG03151.1"/>
    <property type="molecule type" value="Genomic_DNA"/>
</dbReference>
<sequence length="1204" mass="137638">MVKIAELKVDQLRFLVRERNLAVSGSRAELVQRLIDFEKSEDVEMPQAAGISSPYEEETLTSQAATISQMQNEMTELKNMMVQLVIMQRKNAEATALGATTKQQQQIREENIEGVSHDINPGRQATNNVRQASVKEIANTLPDYDPSDDNAISVDQFIDRVNKVVDAYQWDEKFLLLAIYTRLKGPAKMWLDSSPVLHTTWSNFATAILEEFGSNPDEAEVHFNMANATRRAKETVKEYCFRMSALGVRYKLSEAAVIRYVRSGLQHRELQNSIAAIQFSSMKQFRDAAESNFVNRGRPVINKKEFLPKGSNLEPKQDYDVKTTKPKEAQKCYNCGELGHFANSCPQEKKKSRCAKCNKFHANNEKCQPANMMRLGASNQDKLFTRKIYIQSCSYSAFIDTGSQASIIRQSVAKQINAERKKCSMKIRGICGGSCILTEAIIVDMDIDGKIITAKVYIADDELLQEDFLLGQDVIISAHLSLKFEPGETNVKRAVHQPIAFVSDNSTNKLLVNLQNDQERSQMRGLLEKFTHVFSTGLQGIGKTNIVQANISVESGQVVSQAPYRVSEPKKEVVSRMVDELLQQDIIIPSTSEYASPVVLIKKPNGSDRLCVDYRRLNKLIKKENFPVPNIEERLQEAKRFKYFSSLDLNSGYYQIEVAPESRKYTAFITTDGLYEFKRLPFGLKTAPAVFNRLMAELQKRVQKGDMIHYMDDILIGSQTFDEMYEKLQRILQVLQECGLTLNLDKCELYKQSITFLGHKIHADGISPGEVKTNAIALFSPPSNVTEVRQFLGLSGYFRKFVAGYAIISDPLRALLRKDQTFKWEQPQQDAFEELKRRLISKPVVTSYRIDAEHELHTDASAVGLAGVLLQKDEDQMKPIAYYSRATSKPEKNYHSYELEALAVVESLERFKYYIYGKRIKVITDCNALKTSMEKRELIPRIARWWLRIQEFDIDIVHRAGTQMNHVDALSRAPFEDAHEMDTASLKISKTIIDEADWLFAIQLQDEKIQKIVAEMNLDTKSENDEYVIEQDRLFRKYDNKLLWVVPKQLRFHILHECHDKAGHMSTEKTINRILNLFWFPRMRNYVKSYIKSCVGCALYKIPGGRQEGQYHYDDVRPIPFSTVHMDHLGPFPKSAKRNEHIIVIVDAFTKFSIVRAVKSTATKHVIDILQELTSYLGMPDRIVTDRGTAFTSKDFEKYSIVWV</sequence>
<keyword evidence="9" id="KW-0479">Metal-binding</keyword>
<dbReference type="InterPro" id="IPR012337">
    <property type="entry name" value="RNaseH-like_sf"/>
</dbReference>
<feature type="domain" description="CCHC-type" evidence="11">
    <location>
        <begin position="331"/>
        <end position="347"/>
    </location>
</feature>
<dbReference type="InterPro" id="IPR036875">
    <property type="entry name" value="Znf_CCHC_sf"/>
</dbReference>
<dbReference type="InterPro" id="IPR041373">
    <property type="entry name" value="RT_RNaseH"/>
</dbReference>
<dbReference type="Pfam" id="PF00098">
    <property type="entry name" value="zf-CCHC"/>
    <property type="match status" value="1"/>
</dbReference>
<organism evidence="15 16">
    <name type="scientific">Drosophila madeirensis</name>
    <name type="common">Fruit fly</name>
    <dbReference type="NCBI Taxonomy" id="30013"/>
    <lineage>
        <taxon>Eukaryota</taxon>
        <taxon>Metazoa</taxon>
        <taxon>Ecdysozoa</taxon>
        <taxon>Arthropoda</taxon>
        <taxon>Hexapoda</taxon>
        <taxon>Insecta</taxon>
        <taxon>Pterygota</taxon>
        <taxon>Neoptera</taxon>
        <taxon>Endopterygota</taxon>
        <taxon>Diptera</taxon>
        <taxon>Brachycera</taxon>
        <taxon>Muscomorpha</taxon>
        <taxon>Ephydroidea</taxon>
        <taxon>Drosophilidae</taxon>
        <taxon>Drosophila</taxon>
        <taxon>Sophophora</taxon>
    </lineage>
</organism>
<dbReference type="GO" id="GO:0015074">
    <property type="term" value="P:DNA integration"/>
    <property type="evidence" value="ECO:0007669"/>
    <property type="project" value="InterPro"/>
</dbReference>
<feature type="coiled-coil region" evidence="10">
    <location>
        <begin position="60"/>
        <end position="87"/>
    </location>
</feature>
<dbReference type="SUPFAM" id="SSF57756">
    <property type="entry name" value="Retrovirus zinc finger-like domains"/>
    <property type="match status" value="1"/>
</dbReference>
<dbReference type="InterPro" id="IPR050951">
    <property type="entry name" value="Retrovirus_Pol_polyprotein"/>
</dbReference>
<dbReference type="GO" id="GO:0003677">
    <property type="term" value="F:DNA binding"/>
    <property type="evidence" value="ECO:0007669"/>
    <property type="project" value="UniProtKB-KW"/>
</dbReference>
<dbReference type="InterPro" id="IPR021109">
    <property type="entry name" value="Peptidase_aspartic_dom_sf"/>
</dbReference>
<keyword evidence="9" id="KW-0863">Zinc-finger</keyword>
<evidence type="ECO:0000313" key="16">
    <source>
        <dbReference type="Proteomes" id="UP001500889"/>
    </source>
</evidence>
<dbReference type="PANTHER" id="PTHR37984">
    <property type="entry name" value="PROTEIN CBG26694"/>
    <property type="match status" value="1"/>
</dbReference>
<dbReference type="Gene3D" id="3.10.20.370">
    <property type="match status" value="1"/>
</dbReference>
<dbReference type="GO" id="GO:0006508">
    <property type="term" value="P:proteolysis"/>
    <property type="evidence" value="ECO:0007669"/>
    <property type="project" value="UniProtKB-KW"/>
</dbReference>
<keyword evidence="3" id="KW-0808">Transferase</keyword>
<dbReference type="Gene3D" id="1.10.340.70">
    <property type="match status" value="1"/>
</dbReference>
<dbReference type="InterPro" id="IPR043128">
    <property type="entry name" value="Rev_trsase/Diguanyl_cyclase"/>
</dbReference>
<keyword evidence="4" id="KW-0548">Nucleotidyltransferase</keyword>
<evidence type="ECO:0000259" key="11">
    <source>
        <dbReference type="PROSITE" id="PS50158"/>
    </source>
</evidence>
<dbReference type="SMART" id="SM00513">
    <property type="entry name" value="SAP"/>
    <property type="match status" value="1"/>
</dbReference>
<dbReference type="GO" id="GO:0005737">
    <property type="term" value="C:cytoplasm"/>
    <property type="evidence" value="ECO:0007669"/>
    <property type="project" value="UniProtKB-ARBA"/>
</dbReference>
<keyword evidence="5" id="KW-0540">Nuclease</keyword>
<keyword evidence="7" id="KW-0378">Hydrolase</keyword>
<dbReference type="Pfam" id="PF17921">
    <property type="entry name" value="Integrase_H2C2"/>
    <property type="match status" value="1"/>
</dbReference>
<dbReference type="AlphaFoldDB" id="A0AAU9G616"/>
<evidence type="ECO:0000256" key="4">
    <source>
        <dbReference type="ARBA" id="ARBA00022695"/>
    </source>
</evidence>
<dbReference type="SUPFAM" id="SSF53098">
    <property type="entry name" value="Ribonuclease H-like"/>
    <property type="match status" value="1"/>
</dbReference>
<dbReference type="Pfam" id="PF13975">
    <property type="entry name" value="gag-asp_proteas"/>
    <property type="match status" value="1"/>
</dbReference>
<feature type="domain" description="Integrase catalytic" evidence="14">
    <location>
        <begin position="1116"/>
        <end position="1204"/>
    </location>
</feature>
<dbReference type="GO" id="GO:0004519">
    <property type="term" value="F:endonuclease activity"/>
    <property type="evidence" value="ECO:0007669"/>
    <property type="project" value="UniProtKB-KW"/>
</dbReference>
<dbReference type="Gene3D" id="3.10.10.10">
    <property type="entry name" value="HIV Type 1 Reverse Transcriptase, subunit A, domain 1"/>
    <property type="match status" value="1"/>
</dbReference>
<dbReference type="FunFam" id="1.10.340.70:FF:000001">
    <property type="entry name" value="Retrovirus-related Pol polyprotein from transposon gypsy-like Protein"/>
    <property type="match status" value="1"/>
</dbReference>
<dbReference type="FunFam" id="3.10.10.10:FF:000007">
    <property type="entry name" value="Retrovirus-related Pol polyprotein from transposon 17.6-like Protein"/>
    <property type="match status" value="1"/>
</dbReference>
<evidence type="ECO:0000259" key="12">
    <source>
        <dbReference type="PROSITE" id="PS50800"/>
    </source>
</evidence>
<keyword evidence="16" id="KW-1185">Reference proteome</keyword>
<keyword evidence="9" id="KW-0862">Zinc</keyword>
<keyword evidence="8" id="KW-0695">RNA-directed DNA polymerase</keyword>
<dbReference type="InterPro" id="IPR000477">
    <property type="entry name" value="RT_dom"/>
</dbReference>
<evidence type="ECO:0000256" key="6">
    <source>
        <dbReference type="ARBA" id="ARBA00022759"/>
    </source>
</evidence>
<dbReference type="GO" id="GO:0004190">
    <property type="term" value="F:aspartic-type endopeptidase activity"/>
    <property type="evidence" value="ECO:0007669"/>
    <property type="project" value="UniProtKB-KW"/>
</dbReference>
<dbReference type="SMART" id="SM00343">
    <property type="entry name" value="ZnF_C2HC"/>
    <property type="match status" value="1"/>
</dbReference>
<dbReference type="InterPro" id="IPR036361">
    <property type="entry name" value="SAP_dom_sf"/>
</dbReference>
<dbReference type="SUPFAM" id="SSF56672">
    <property type="entry name" value="DNA/RNA polymerases"/>
    <property type="match status" value="1"/>
</dbReference>
<evidence type="ECO:0000256" key="2">
    <source>
        <dbReference type="ARBA" id="ARBA00022670"/>
    </source>
</evidence>
<name>A0AAU9G616_DROMD</name>
<dbReference type="InterPro" id="IPR001584">
    <property type="entry name" value="Integrase_cat-core"/>
</dbReference>
<feature type="domain" description="Reverse transcriptase" evidence="13">
    <location>
        <begin position="582"/>
        <end position="761"/>
    </location>
</feature>
<dbReference type="InterPro" id="IPR003034">
    <property type="entry name" value="SAP_dom"/>
</dbReference>
<dbReference type="Pfam" id="PF02037">
    <property type="entry name" value="SAP"/>
    <property type="match status" value="1"/>
</dbReference>
<dbReference type="Pfam" id="PF00665">
    <property type="entry name" value="rve"/>
    <property type="match status" value="1"/>
</dbReference>
<evidence type="ECO:0000256" key="1">
    <source>
        <dbReference type="ARBA" id="ARBA00012493"/>
    </source>
</evidence>
<dbReference type="PROSITE" id="PS50878">
    <property type="entry name" value="RT_POL"/>
    <property type="match status" value="1"/>
</dbReference>
<dbReference type="GO" id="GO:0042575">
    <property type="term" value="C:DNA polymerase complex"/>
    <property type="evidence" value="ECO:0007669"/>
    <property type="project" value="UniProtKB-ARBA"/>
</dbReference>
<dbReference type="InterPro" id="IPR043502">
    <property type="entry name" value="DNA/RNA_pol_sf"/>
</dbReference>
<dbReference type="GO" id="GO:0008270">
    <property type="term" value="F:zinc ion binding"/>
    <property type="evidence" value="ECO:0007669"/>
    <property type="project" value="UniProtKB-KW"/>
</dbReference>
<feature type="domain" description="SAP" evidence="12">
    <location>
        <begin position="4"/>
        <end position="38"/>
    </location>
</feature>
<dbReference type="CDD" id="cd00303">
    <property type="entry name" value="retropepsin_like"/>
    <property type="match status" value="1"/>
</dbReference>
<dbReference type="Pfam" id="PF17917">
    <property type="entry name" value="RT_RNaseH"/>
    <property type="match status" value="1"/>
</dbReference>